<organism evidence="19 20">
    <name type="scientific">Orycteropus afer afer</name>
    <dbReference type="NCBI Taxonomy" id="1230840"/>
    <lineage>
        <taxon>Eukaryota</taxon>
        <taxon>Metazoa</taxon>
        <taxon>Chordata</taxon>
        <taxon>Craniata</taxon>
        <taxon>Vertebrata</taxon>
        <taxon>Euteleostomi</taxon>
        <taxon>Mammalia</taxon>
        <taxon>Eutheria</taxon>
        <taxon>Afrotheria</taxon>
        <taxon>Tubulidentata</taxon>
        <taxon>Orycteropodidae</taxon>
        <taxon>Orycteropus</taxon>
    </lineage>
</organism>
<dbReference type="InterPro" id="IPR013106">
    <property type="entry name" value="Ig_V-set"/>
</dbReference>
<dbReference type="Gene3D" id="2.60.40.10">
    <property type="entry name" value="Immunoglobulins"/>
    <property type="match status" value="1"/>
</dbReference>
<evidence type="ECO:0000256" key="5">
    <source>
        <dbReference type="ARBA" id="ARBA00022859"/>
    </source>
</evidence>
<keyword evidence="13" id="KW-0393">Immunoglobulin domain</keyword>
<keyword evidence="6 15" id="KW-1133">Transmembrane helix</keyword>
<keyword evidence="19" id="KW-1185">Reference proteome</keyword>
<sequence length="238" mass="26016">MASLVTTLLLQLALLLHAGAAKETSPFRMSPQKVVGTLREPVELKCQVLLSNVGSGCSWLFQRPDAAASPIFLMYLSGSRVKTADWLDTNQFSGSRSGDEFKLTLRKFSEKDQGYYFCAVVSNSALFFSPLVPVFLPEKPTTTPAPRPPTQAPTKPSQPGSLSPEACRPSADSAVDTSGINFNCDLYIWAPLFGTCVALLLSLIITICCSHRNRRRVCKCPRPQVRQGGKPNTSDRYV</sequence>
<dbReference type="PANTHER" id="PTHR10441">
    <property type="entry name" value="CD8 ALPHA CHAIN"/>
    <property type="match status" value="1"/>
</dbReference>
<dbReference type="InterPro" id="IPR015468">
    <property type="entry name" value="CD8_asu"/>
</dbReference>
<keyword evidence="7" id="KW-1064">Adaptive immunity</keyword>
<evidence type="ECO:0000256" key="16">
    <source>
        <dbReference type="SAM" id="SignalP"/>
    </source>
</evidence>
<feature type="signal peptide" evidence="16">
    <location>
        <begin position="1"/>
        <end position="21"/>
    </location>
</feature>
<evidence type="ECO:0000256" key="15">
    <source>
        <dbReference type="SAM" id="Phobius"/>
    </source>
</evidence>
<keyword evidence="2" id="KW-1003">Cell membrane</keyword>
<dbReference type="GO" id="GO:0045065">
    <property type="term" value="P:cytotoxic T cell differentiation"/>
    <property type="evidence" value="ECO:0007669"/>
    <property type="project" value="TreeGrafter"/>
</dbReference>
<evidence type="ECO:0000256" key="9">
    <source>
        <dbReference type="ARBA" id="ARBA00023139"/>
    </source>
</evidence>
<feature type="domain" description="Immunoglobulin" evidence="18">
    <location>
        <begin position="31"/>
        <end position="137"/>
    </location>
</feature>
<dbReference type="SMART" id="SM00409">
    <property type="entry name" value="IG"/>
    <property type="match status" value="1"/>
</dbReference>
<dbReference type="GO" id="GO:0007166">
    <property type="term" value="P:cell surface receptor signaling pathway"/>
    <property type="evidence" value="ECO:0007669"/>
    <property type="project" value="TreeGrafter"/>
</dbReference>
<dbReference type="InterPro" id="IPR003599">
    <property type="entry name" value="Ig_sub"/>
</dbReference>
<keyword evidence="8 15" id="KW-0472">Membrane</keyword>
<dbReference type="CTD" id="925"/>
<dbReference type="InterPro" id="IPR013783">
    <property type="entry name" value="Ig-like_fold"/>
</dbReference>
<evidence type="ECO:0000256" key="8">
    <source>
        <dbReference type="ARBA" id="ARBA00023136"/>
    </source>
</evidence>
<accession>A0A8B7AXG1</accession>
<dbReference type="AlphaFoldDB" id="A0A8B7AXG1"/>
<dbReference type="Pfam" id="PF07686">
    <property type="entry name" value="V-set"/>
    <property type="match status" value="1"/>
</dbReference>
<keyword evidence="5" id="KW-0391">Immunity</keyword>
<dbReference type="InterPro" id="IPR036179">
    <property type="entry name" value="Ig-like_dom_sf"/>
</dbReference>
<evidence type="ECO:0000313" key="19">
    <source>
        <dbReference type="Proteomes" id="UP000694850"/>
    </source>
</evidence>
<evidence type="ECO:0000256" key="2">
    <source>
        <dbReference type="ARBA" id="ARBA00022475"/>
    </source>
</evidence>
<evidence type="ECO:0000256" key="11">
    <source>
        <dbReference type="ARBA" id="ARBA00023180"/>
    </source>
</evidence>
<protein>
    <submittedName>
        <fullName evidence="20">T-cell surface glycoprotein CD8 alpha chain</fullName>
    </submittedName>
</protein>
<dbReference type="GO" id="GO:0009897">
    <property type="term" value="C:external side of plasma membrane"/>
    <property type="evidence" value="ECO:0007669"/>
    <property type="project" value="TreeGrafter"/>
</dbReference>
<gene>
    <name evidence="20" type="primary">CD8A</name>
</gene>
<dbReference type="SMART" id="SM00406">
    <property type="entry name" value="IGv"/>
    <property type="match status" value="1"/>
</dbReference>
<name>A0A8B7AXG1_ORYAF</name>
<dbReference type="Proteomes" id="UP000694850">
    <property type="component" value="Unplaced"/>
</dbReference>
<evidence type="ECO:0000256" key="10">
    <source>
        <dbReference type="ARBA" id="ARBA00023157"/>
    </source>
</evidence>
<evidence type="ECO:0000256" key="6">
    <source>
        <dbReference type="ARBA" id="ARBA00022989"/>
    </source>
</evidence>
<comment type="subcellular location">
    <subcellularLocation>
        <location evidence="1">Cell membrane</location>
        <topology evidence="1">Single-pass type I membrane protein</topology>
    </subcellularLocation>
</comment>
<evidence type="ECO:0000259" key="18">
    <source>
        <dbReference type="SMART" id="SM00409"/>
    </source>
</evidence>
<evidence type="ECO:0000256" key="4">
    <source>
        <dbReference type="ARBA" id="ARBA00022729"/>
    </source>
</evidence>
<evidence type="ECO:0000256" key="13">
    <source>
        <dbReference type="ARBA" id="ARBA00023319"/>
    </source>
</evidence>
<reference evidence="20" key="1">
    <citation type="submission" date="2025-08" db="UniProtKB">
        <authorList>
            <consortium name="RefSeq"/>
        </authorList>
    </citation>
    <scope>IDENTIFICATION</scope>
</reference>
<dbReference type="GO" id="GO:0002456">
    <property type="term" value="P:T cell mediated immunity"/>
    <property type="evidence" value="ECO:0007669"/>
    <property type="project" value="TreeGrafter"/>
</dbReference>
<keyword evidence="3 15" id="KW-0812">Transmembrane</keyword>
<keyword evidence="10" id="KW-1015">Disulfide bond</keyword>
<dbReference type="RefSeq" id="XP_007952284.1">
    <property type="nucleotide sequence ID" value="XM_007954093.1"/>
</dbReference>
<feature type="region of interest" description="Disordered" evidence="14">
    <location>
        <begin position="139"/>
        <end position="170"/>
    </location>
</feature>
<proteinExistence type="predicted"/>
<evidence type="ECO:0000256" key="1">
    <source>
        <dbReference type="ARBA" id="ARBA00004251"/>
    </source>
</evidence>
<feature type="chain" id="PRO_5034852030" evidence="16">
    <location>
        <begin position="22"/>
        <end position="238"/>
    </location>
</feature>
<evidence type="ECO:0000256" key="12">
    <source>
        <dbReference type="ARBA" id="ARBA00023288"/>
    </source>
</evidence>
<evidence type="ECO:0000256" key="3">
    <source>
        <dbReference type="ARBA" id="ARBA00022692"/>
    </source>
</evidence>
<evidence type="ECO:0000313" key="20">
    <source>
        <dbReference type="RefSeq" id="XP_007952284.1"/>
    </source>
</evidence>
<dbReference type="SUPFAM" id="SSF48726">
    <property type="entry name" value="Immunoglobulin"/>
    <property type="match status" value="1"/>
</dbReference>
<keyword evidence="9" id="KW-0564">Palmitate</keyword>
<feature type="transmembrane region" description="Helical" evidence="15">
    <location>
        <begin position="186"/>
        <end position="209"/>
    </location>
</feature>
<dbReference type="GeneID" id="103208395"/>
<dbReference type="OrthoDB" id="9906515at2759"/>
<keyword evidence="4 16" id="KW-0732">Signal</keyword>
<evidence type="ECO:0000259" key="17">
    <source>
        <dbReference type="SMART" id="SM00406"/>
    </source>
</evidence>
<feature type="domain" description="Immunoglobulin V-set" evidence="17">
    <location>
        <begin position="41"/>
        <end position="120"/>
    </location>
</feature>
<keyword evidence="11" id="KW-0325">Glycoprotein</keyword>
<evidence type="ECO:0000256" key="14">
    <source>
        <dbReference type="SAM" id="MobiDB-lite"/>
    </source>
</evidence>
<dbReference type="PANTHER" id="PTHR10441:SF2">
    <property type="entry name" value="T-CELL SURFACE GLYCOPROTEIN CD8 ALPHA CHAIN"/>
    <property type="match status" value="1"/>
</dbReference>
<evidence type="ECO:0000256" key="7">
    <source>
        <dbReference type="ARBA" id="ARBA00023130"/>
    </source>
</evidence>
<keyword evidence="12" id="KW-0449">Lipoprotein</keyword>